<evidence type="ECO:0000256" key="1">
    <source>
        <dbReference type="ARBA" id="ARBA00001933"/>
    </source>
</evidence>
<dbReference type="GO" id="GO:0005737">
    <property type="term" value="C:cytoplasm"/>
    <property type="evidence" value="ECO:0007669"/>
    <property type="project" value="TreeGrafter"/>
</dbReference>
<protein>
    <recommendedName>
        <fullName evidence="4">O-succinylhomoserine sulfhydrylase</fullName>
    </recommendedName>
</protein>
<proteinExistence type="inferred from homology"/>
<dbReference type="InterPro" id="IPR015421">
    <property type="entry name" value="PyrdxlP-dep_Trfase_major"/>
</dbReference>
<dbReference type="InterPro" id="IPR006234">
    <property type="entry name" value="O-succ-hSer_sulfhydrylase"/>
</dbReference>
<dbReference type="GO" id="GO:0009086">
    <property type="term" value="P:methionine biosynthetic process"/>
    <property type="evidence" value="ECO:0007669"/>
    <property type="project" value="UniProtKB-ARBA"/>
</dbReference>
<dbReference type="InterPro" id="IPR015424">
    <property type="entry name" value="PyrdxlP-dep_Trfase"/>
</dbReference>
<evidence type="ECO:0000313" key="3">
    <source>
        <dbReference type="EMBL" id="SVA42311.1"/>
    </source>
</evidence>
<dbReference type="EMBL" id="UINC01009432">
    <property type="protein sequence ID" value="SVA42311.1"/>
    <property type="molecule type" value="Genomic_DNA"/>
</dbReference>
<dbReference type="FunFam" id="3.40.640.10:FF:000046">
    <property type="entry name" value="Cystathionine gamma-lyase"/>
    <property type="match status" value="1"/>
</dbReference>
<comment type="cofactor">
    <cofactor evidence="1">
        <name>pyridoxal 5'-phosphate</name>
        <dbReference type="ChEBI" id="CHEBI:597326"/>
    </cofactor>
</comment>
<dbReference type="PANTHER" id="PTHR11808:SF80">
    <property type="entry name" value="CYSTATHIONINE GAMMA-LYASE"/>
    <property type="match status" value="1"/>
</dbReference>
<dbReference type="AlphaFoldDB" id="A0A381VQJ5"/>
<dbReference type="PANTHER" id="PTHR11808">
    <property type="entry name" value="TRANS-SULFURATION ENZYME FAMILY MEMBER"/>
    <property type="match status" value="1"/>
</dbReference>
<dbReference type="CDD" id="cd00614">
    <property type="entry name" value="CGS_like"/>
    <property type="match status" value="1"/>
</dbReference>
<organism evidence="3">
    <name type="scientific">marine metagenome</name>
    <dbReference type="NCBI Taxonomy" id="408172"/>
    <lineage>
        <taxon>unclassified sequences</taxon>
        <taxon>metagenomes</taxon>
        <taxon>ecological metagenomes</taxon>
    </lineage>
</organism>
<dbReference type="GO" id="GO:0019346">
    <property type="term" value="P:transsulfuration"/>
    <property type="evidence" value="ECO:0007669"/>
    <property type="project" value="InterPro"/>
</dbReference>
<dbReference type="GO" id="GO:0030170">
    <property type="term" value="F:pyridoxal phosphate binding"/>
    <property type="evidence" value="ECO:0007669"/>
    <property type="project" value="InterPro"/>
</dbReference>
<dbReference type="Pfam" id="PF01053">
    <property type="entry name" value="Cys_Met_Meta_PP"/>
    <property type="match status" value="1"/>
</dbReference>
<dbReference type="PIRSF" id="PIRSF001434">
    <property type="entry name" value="CGS"/>
    <property type="match status" value="1"/>
</dbReference>
<dbReference type="FunFam" id="3.90.1150.10:FF:000033">
    <property type="entry name" value="Cystathionine gamma-synthase"/>
    <property type="match status" value="1"/>
</dbReference>
<reference evidence="3" key="1">
    <citation type="submission" date="2018-05" db="EMBL/GenBank/DDBJ databases">
        <authorList>
            <person name="Lanie J.A."/>
            <person name="Ng W.-L."/>
            <person name="Kazmierczak K.M."/>
            <person name="Andrzejewski T.M."/>
            <person name="Davidsen T.M."/>
            <person name="Wayne K.J."/>
            <person name="Tettelin H."/>
            <person name="Glass J.I."/>
            <person name="Rusch D."/>
            <person name="Podicherti R."/>
            <person name="Tsui H.-C.T."/>
            <person name="Winkler M.E."/>
        </authorList>
    </citation>
    <scope>NUCLEOTIDE SEQUENCE</scope>
</reference>
<sequence length="391" mass="42370">MNDPKPQTSAVRIQAAASPHKEHAVPIFATSSFVFDDSEEMRAAFAGEIDRNIYSRFTNPNVAELAEKIRVLEGAEAGHATATGMAAVFCTFGALLSEGDHILACRSLFGSTHTILTKILPRWGITHTYFDAGDPDSWEEKVEDNTRLVFVETPTNPAVDLVDLERLNAIAREHDLILAVDNCFATPVLQRPIDFGAHLSIHSATKFIDGQGRVMGGVVVGQADLVQEIYDFSRATGPSLSAFDAWVLSRSVETLELRMGKHCENAIVVAKWLEGQPAVSDVKYPFLPSHPQYEVAKRQMSGGGGIVSFKLDGGLEQGKHFLDAIRLCSLTANLGDTRTIVSHPSSTTHAKLTDEERQAVGITPGLVRVSVGLEDPQDVIDDIQQALAVSA</sequence>
<dbReference type="Gene3D" id="3.40.640.10">
    <property type="entry name" value="Type I PLP-dependent aspartate aminotransferase-like (Major domain)"/>
    <property type="match status" value="1"/>
</dbReference>
<dbReference type="InterPro" id="IPR015422">
    <property type="entry name" value="PyrdxlP-dep_Trfase_small"/>
</dbReference>
<accession>A0A381VQJ5</accession>
<dbReference type="GO" id="GO:0071268">
    <property type="term" value="P:homocysteine biosynthetic process"/>
    <property type="evidence" value="ECO:0007669"/>
    <property type="project" value="InterPro"/>
</dbReference>
<evidence type="ECO:0008006" key="4">
    <source>
        <dbReference type="Google" id="ProtNLM"/>
    </source>
</evidence>
<dbReference type="Gene3D" id="3.90.1150.10">
    <property type="entry name" value="Aspartate Aminotransferase, domain 1"/>
    <property type="match status" value="1"/>
</dbReference>
<dbReference type="HAMAP" id="MF_02056">
    <property type="entry name" value="MetZ"/>
    <property type="match status" value="1"/>
</dbReference>
<keyword evidence="2" id="KW-0663">Pyridoxal phosphate</keyword>
<dbReference type="SUPFAM" id="SSF53383">
    <property type="entry name" value="PLP-dependent transferases"/>
    <property type="match status" value="1"/>
</dbReference>
<evidence type="ECO:0000256" key="2">
    <source>
        <dbReference type="ARBA" id="ARBA00022898"/>
    </source>
</evidence>
<dbReference type="GO" id="GO:0016846">
    <property type="term" value="F:carbon-sulfur lyase activity"/>
    <property type="evidence" value="ECO:0007669"/>
    <property type="project" value="TreeGrafter"/>
</dbReference>
<name>A0A381VQJ5_9ZZZZ</name>
<dbReference type="InterPro" id="IPR000277">
    <property type="entry name" value="Cys/Met-Metab_PyrdxlP-dep_enz"/>
</dbReference>
<gene>
    <name evidence="3" type="ORF">METZ01_LOCUS95165</name>
</gene>